<reference evidence="3" key="1">
    <citation type="submission" date="2025-08" db="UniProtKB">
        <authorList>
            <consortium name="Ensembl"/>
        </authorList>
    </citation>
    <scope>IDENTIFICATION</scope>
</reference>
<evidence type="ECO:0000256" key="1">
    <source>
        <dbReference type="SAM" id="MobiDB-lite"/>
    </source>
</evidence>
<reference evidence="3" key="2">
    <citation type="submission" date="2025-09" db="UniProtKB">
        <authorList>
            <consortium name="Ensembl"/>
        </authorList>
    </citation>
    <scope>IDENTIFICATION</scope>
</reference>
<evidence type="ECO:0000259" key="2">
    <source>
        <dbReference type="Pfam" id="PF09133"/>
    </source>
</evidence>
<dbReference type="Pfam" id="PF09133">
    <property type="entry name" value="SANTA"/>
    <property type="match status" value="1"/>
</dbReference>
<dbReference type="Proteomes" id="UP000694393">
    <property type="component" value="Unplaced"/>
</dbReference>
<feature type="region of interest" description="Disordered" evidence="1">
    <location>
        <begin position="138"/>
        <end position="174"/>
    </location>
</feature>
<name>A0A8C8SJ25_9SAUR</name>
<dbReference type="Ensembl" id="ENSPCET00000021244.1">
    <property type="protein sequence ID" value="ENSPCEP00000020534.1"/>
    <property type="gene ID" value="ENSPCEG00000015870.1"/>
</dbReference>
<evidence type="ECO:0000313" key="3">
    <source>
        <dbReference type="Ensembl" id="ENSPCEP00000020534.1"/>
    </source>
</evidence>
<feature type="region of interest" description="Disordered" evidence="1">
    <location>
        <begin position="1"/>
        <end position="20"/>
    </location>
</feature>
<protein>
    <recommendedName>
        <fullName evidence="2">SANTA domain-containing protein</fullName>
    </recommendedName>
</protein>
<keyword evidence="4" id="KW-1185">Reference proteome</keyword>
<dbReference type="AlphaFoldDB" id="A0A8C8SJ25"/>
<dbReference type="InterPro" id="IPR039110">
    <property type="entry name" value="KNL2-like"/>
</dbReference>
<dbReference type="PANTHER" id="PTHR16124">
    <property type="entry name" value="MIS18-BINDING PROTEIN 1"/>
    <property type="match status" value="1"/>
</dbReference>
<evidence type="ECO:0000313" key="4">
    <source>
        <dbReference type="Proteomes" id="UP000694393"/>
    </source>
</evidence>
<proteinExistence type="predicted"/>
<dbReference type="GO" id="GO:0000775">
    <property type="term" value="C:chromosome, centromeric region"/>
    <property type="evidence" value="ECO:0007669"/>
    <property type="project" value="TreeGrafter"/>
</dbReference>
<accession>A0A8C8SJ25</accession>
<feature type="compositionally biased region" description="Polar residues" evidence="1">
    <location>
        <begin position="1"/>
        <end position="16"/>
    </location>
</feature>
<feature type="domain" description="SANTA" evidence="2">
    <location>
        <begin position="328"/>
        <end position="387"/>
    </location>
</feature>
<sequence>MLATPLKNTGISNSPASRRGDRPLQAIFLSNIPSGAITPIKDLVKFQDAGITTSKREGIFQSTLITDGTYDKEFLDLIQDAPGQHKNLLKHKACDPLTHESPAKFFQRMKAKASHDKRFQMPSNKKLLEANYNNDLMLTPVTNPLHQGRRDKKSSDEENQQKAGKLPGSPLQPGKGLLHFISKMSVNNTDHSQDDVFLVEPIDADDEMSQNTVISNCDPSKAMAQLTERCGSGETIYANPHREATLLQESTWKTAQGVEKISETNSQRITQCLCNIMFSSPKVHIPRKQNPKGEDCKALSSTSRIDKNDSNANKQVGEFVAFLDMKELCWHSNAIVERLASNQVKTISGSIYVLEGNIEFVSMKKDGFPYKLIKKFTFGFPKQWKEYIEDFLEKLKR</sequence>
<organism evidence="3 4">
    <name type="scientific">Pelusios castaneus</name>
    <name type="common">West African mud turtle</name>
    <dbReference type="NCBI Taxonomy" id="367368"/>
    <lineage>
        <taxon>Eukaryota</taxon>
        <taxon>Metazoa</taxon>
        <taxon>Chordata</taxon>
        <taxon>Craniata</taxon>
        <taxon>Vertebrata</taxon>
        <taxon>Euteleostomi</taxon>
        <taxon>Archelosauria</taxon>
        <taxon>Testudinata</taxon>
        <taxon>Testudines</taxon>
        <taxon>Pleurodira</taxon>
        <taxon>Pelomedusidae</taxon>
        <taxon>Pelusios</taxon>
    </lineage>
</organism>
<dbReference type="PANTHER" id="PTHR16124:SF3">
    <property type="entry name" value="MIS18-BINDING PROTEIN 1"/>
    <property type="match status" value="1"/>
</dbReference>
<dbReference type="InterPro" id="IPR015216">
    <property type="entry name" value="SANTA"/>
</dbReference>